<feature type="region of interest" description="Disordered" evidence="1">
    <location>
        <begin position="49"/>
        <end position="72"/>
    </location>
</feature>
<comment type="caution">
    <text evidence="2">The sequence shown here is derived from an EMBL/GenBank/DDBJ whole genome shotgun (WGS) entry which is preliminary data.</text>
</comment>
<evidence type="ECO:0000256" key="1">
    <source>
        <dbReference type="SAM" id="MobiDB-lite"/>
    </source>
</evidence>
<reference evidence="2" key="1">
    <citation type="submission" date="2022-12" db="EMBL/GenBank/DDBJ databases">
        <authorList>
            <person name="Petersen C."/>
        </authorList>
    </citation>
    <scope>NUCLEOTIDE SEQUENCE</scope>
    <source>
        <strain evidence="2">IBT 3081</strain>
    </source>
</reference>
<name>A0A9W9SG24_9EURO</name>
<dbReference type="Proteomes" id="UP001147752">
    <property type="component" value="Unassembled WGS sequence"/>
</dbReference>
<accession>A0A9W9SG24</accession>
<organism evidence="2 3">
    <name type="scientific">Penicillium concentricum</name>
    <dbReference type="NCBI Taxonomy" id="293559"/>
    <lineage>
        <taxon>Eukaryota</taxon>
        <taxon>Fungi</taxon>
        <taxon>Dikarya</taxon>
        <taxon>Ascomycota</taxon>
        <taxon>Pezizomycotina</taxon>
        <taxon>Eurotiomycetes</taxon>
        <taxon>Eurotiomycetidae</taxon>
        <taxon>Eurotiales</taxon>
        <taxon>Aspergillaceae</taxon>
        <taxon>Penicillium</taxon>
    </lineage>
</organism>
<keyword evidence="3" id="KW-1185">Reference proteome</keyword>
<evidence type="ECO:0000313" key="2">
    <source>
        <dbReference type="EMBL" id="KAJ5375493.1"/>
    </source>
</evidence>
<dbReference type="GeneID" id="81464412"/>
<protein>
    <submittedName>
        <fullName evidence="2">Uncharacterized protein</fullName>
    </submittedName>
</protein>
<proteinExistence type="predicted"/>
<sequence length="72" mass="8517">MFATLDAEWQDPELRSLFARHWGMFTSAMNPIPSLIEQPIHDYARSDLQLRPKEQYNTDEHIGRGTKEMLKR</sequence>
<dbReference type="EMBL" id="JAPZBT010000002">
    <property type="protein sequence ID" value="KAJ5375493.1"/>
    <property type="molecule type" value="Genomic_DNA"/>
</dbReference>
<dbReference type="AlphaFoldDB" id="A0A9W9SG24"/>
<evidence type="ECO:0000313" key="3">
    <source>
        <dbReference type="Proteomes" id="UP001147752"/>
    </source>
</evidence>
<reference evidence="2" key="2">
    <citation type="journal article" date="2023" name="IMA Fungus">
        <title>Comparative genomic study of the Penicillium genus elucidates a diverse pangenome and 15 lateral gene transfer events.</title>
        <authorList>
            <person name="Petersen C."/>
            <person name="Sorensen T."/>
            <person name="Nielsen M.R."/>
            <person name="Sondergaard T.E."/>
            <person name="Sorensen J.L."/>
            <person name="Fitzpatrick D.A."/>
            <person name="Frisvad J.C."/>
            <person name="Nielsen K.L."/>
        </authorList>
    </citation>
    <scope>NUCLEOTIDE SEQUENCE</scope>
    <source>
        <strain evidence="2">IBT 3081</strain>
    </source>
</reference>
<gene>
    <name evidence="2" type="ORF">N7517_007499</name>
</gene>
<dbReference type="RefSeq" id="XP_056581479.1">
    <property type="nucleotide sequence ID" value="XM_056725229.1"/>
</dbReference>